<sequence>MLNVVDEFTRECLAIRVGRQFKDANVTDVLSDLFILGDLPGNICSDNGPDFAATAVRGWIGGVGASTAIVEPGSPWGNGYFESVNGKLRDGLLNTEVFNTLTEAKVLIEGWSRHYNIVRPRLRPYRTHLERSPASQSVSASAQPLPMRHEHLARSTSWGLLVGAVRTYLTDPSSGNPILVHSSKKILIHRCRDIFDIILLKINILLVD</sequence>
<dbReference type="Pfam" id="PF13683">
    <property type="entry name" value="rve_3"/>
    <property type="match status" value="1"/>
</dbReference>
<accession>A0A840YAK5</accession>
<evidence type="ECO:0000259" key="1">
    <source>
        <dbReference type="PROSITE" id="PS50994"/>
    </source>
</evidence>
<keyword evidence="3" id="KW-1185">Reference proteome</keyword>
<dbReference type="InterPro" id="IPR036397">
    <property type="entry name" value="RNaseH_sf"/>
</dbReference>
<dbReference type="PANTHER" id="PTHR47515">
    <property type="entry name" value="LOW CALCIUM RESPONSE LOCUS PROTEIN T"/>
    <property type="match status" value="1"/>
</dbReference>
<protein>
    <recommendedName>
        <fullName evidence="1">Integrase catalytic domain-containing protein</fullName>
    </recommendedName>
</protein>
<organism evidence="2 3">
    <name type="scientific">Muricoccus pecuniae</name>
    <dbReference type="NCBI Taxonomy" id="693023"/>
    <lineage>
        <taxon>Bacteria</taxon>
        <taxon>Pseudomonadati</taxon>
        <taxon>Pseudomonadota</taxon>
        <taxon>Alphaproteobacteria</taxon>
        <taxon>Acetobacterales</taxon>
        <taxon>Roseomonadaceae</taxon>
        <taxon>Muricoccus</taxon>
    </lineage>
</organism>
<dbReference type="PANTHER" id="PTHR47515:SF1">
    <property type="entry name" value="BLR2054 PROTEIN"/>
    <property type="match status" value="1"/>
</dbReference>
<dbReference type="AlphaFoldDB" id="A0A840YAK5"/>
<dbReference type="SUPFAM" id="SSF53098">
    <property type="entry name" value="Ribonuclease H-like"/>
    <property type="match status" value="1"/>
</dbReference>
<dbReference type="PROSITE" id="PS50994">
    <property type="entry name" value="INTEGRASE"/>
    <property type="match status" value="1"/>
</dbReference>
<name>A0A840YAK5_9PROT</name>
<evidence type="ECO:0000313" key="2">
    <source>
        <dbReference type="EMBL" id="MBB5695739.1"/>
    </source>
</evidence>
<gene>
    <name evidence="2" type="ORF">FHS87_003805</name>
</gene>
<dbReference type="Gene3D" id="3.30.420.10">
    <property type="entry name" value="Ribonuclease H-like superfamily/Ribonuclease H"/>
    <property type="match status" value="1"/>
</dbReference>
<comment type="caution">
    <text evidence="2">The sequence shown here is derived from an EMBL/GenBank/DDBJ whole genome shotgun (WGS) entry which is preliminary data.</text>
</comment>
<dbReference type="EMBL" id="JACIJD010000022">
    <property type="protein sequence ID" value="MBB5695739.1"/>
    <property type="molecule type" value="Genomic_DNA"/>
</dbReference>
<feature type="domain" description="Integrase catalytic" evidence="1">
    <location>
        <begin position="1"/>
        <end position="141"/>
    </location>
</feature>
<evidence type="ECO:0000313" key="3">
    <source>
        <dbReference type="Proteomes" id="UP000580654"/>
    </source>
</evidence>
<reference evidence="2 3" key="1">
    <citation type="submission" date="2020-08" db="EMBL/GenBank/DDBJ databases">
        <title>Genomic Encyclopedia of Type Strains, Phase IV (KMG-IV): sequencing the most valuable type-strain genomes for metagenomic binning, comparative biology and taxonomic classification.</title>
        <authorList>
            <person name="Goeker M."/>
        </authorList>
    </citation>
    <scope>NUCLEOTIDE SEQUENCE [LARGE SCALE GENOMIC DNA]</scope>
    <source>
        <strain evidence="2 3">DSM 25622</strain>
    </source>
</reference>
<dbReference type="InterPro" id="IPR001584">
    <property type="entry name" value="Integrase_cat-core"/>
</dbReference>
<dbReference type="InterPro" id="IPR012337">
    <property type="entry name" value="RNaseH-like_sf"/>
</dbReference>
<proteinExistence type="predicted"/>
<dbReference type="GO" id="GO:0003676">
    <property type="term" value="F:nucleic acid binding"/>
    <property type="evidence" value="ECO:0007669"/>
    <property type="project" value="InterPro"/>
</dbReference>
<dbReference type="GO" id="GO:0015074">
    <property type="term" value="P:DNA integration"/>
    <property type="evidence" value="ECO:0007669"/>
    <property type="project" value="InterPro"/>
</dbReference>
<dbReference type="Proteomes" id="UP000580654">
    <property type="component" value="Unassembled WGS sequence"/>
</dbReference>